<evidence type="ECO:0000256" key="6">
    <source>
        <dbReference type="ARBA" id="ARBA00022989"/>
    </source>
</evidence>
<feature type="transmembrane region" description="Helical" evidence="12">
    <location>
        <begin position="60"/>
        <end position="79"/>
    </location>
</feature>
<evidence type="ECO:0000256" key="5">
    <source>
        <dbReference type="ARBA" id="ARBA00022725"/>
    </source>
</evidence>
<name>A0AAV7AFA9_ENGPU</name>
<dbReference type="PRINTS" id="PR00245">
    <property type="entry name" value="OLFACTORYR"/>
</dbReference>
<feature type="transmembrane region" description="Helical" evidence="12">
    <location>
        <begin position="240"/>
        <end position="260"/>
    </location>
</feature>
<evidence type="ECO:0000256" key="4">
    <source>
        <dbReference type="ARBA" id="ARBA00022692"/>
    </source>
</evidence>
<dbReference type="PANTHER" id="PTHR26453">
    <property type="entry name" value="OLFACTORY RECEPTOR"/>
    <property type="match status" value="1"/>
</dbReference>
<feature type="transmembrane region" description="Helical" evidence="12">
    <location>
        <begin position="25"/>
        <end position="48"/>
    </location>
</feature>
<evidence type="ECO:0000259" key="13">
    <source>
        <dbReference type="PROSITE" id="PS50262"/>
    </source>
</evidence>
<dbReference type="SUPFAM" id="SSF81321">
    <property type="entry name" value="Family A G protein-coupled receptor-like"/>
    <property type="match status" value="1"/>
</dbReference>
<organism evidence="14 15">
    <name type="scientific">Engystomops pustulosus</name>
    <name type="common">Tungara frog</name>
    <name type="synonym">Physalaemus pustulosus</name>
    <dbReference type="NCBI Taxonomy" id="76066"/>
    <lineage>
        <taxon>Eukaryota</taxon>
        <taxon>Metazoa</taxon>
        <taxon>Chordata</taxon>
        <taxon>Craniata</taxon>
        <taxon>Vertebrata</taxon>
        <taxon>Euteleostomi</taxon>
        <taxon>Amphibia</taxon>
        <taxon>Batrachia</taxon>
        <taxon>Anura</taxon>
        <taxon>Neobatrachia</taxon>
        <taxon>Hyloidea</taxon>
        <taxon>Leptodactylidae</taxon>
        <taxon>Leiuperinae</taxon>
        <taxon>Engystomops</taxon>
    </lineage>
</organism>
<evidence type="ECO:0000256" key="11">
    <source>
        <dbReference type="RuleBase" id="RU000688"/>
    </source>
</evidence>
<dbReference type="InterPro" id="IPR000276">
    <property type="entry name" value="GPCR_Rhodpsn"/>
</dbReference>
<dbReference type="InterPro" id="IPR000725">
    <property type="entry name" value="Olfact_rcpt"/>
</dbReference>
<comment type="similarity">
    <text evidence="11">Belongs to the G-protein coupled receptor 1 family.</text>
</comment>
<dbReference type="EMBL" id="WNYA01000008">
    <property type="protein sequence ID" value="KAG8558704.1"/>
    <property type="molecule type" value="Genomic_DNA"/>
</dbReference>
<comment type="subcellular location">
    <subcellularLocation>
        <location evidence="1 12">Cell membrane</location>
        <topology evidence="1 12">Multi-pass membrane protein</topology>
    </subcellularLocation>
</comment>
<keyword evidence="2 12" id="KW-1003">Cell membrane</keyword>
<keyword evidence="9 11" id="KW-0675">Receptor</keyword>
<dbReference type="GO" id="GO:0004984">
    <property type="term" value="F:olfactory receptor activity"/>
    <property type="evidence" value="ECO:0007669"/>
    <property type="project" value="InterPro"/>
</dbReference>
<feature type="transmembrane region" description="Helical" evidence="12">
    <location>
        <begin position="197"/>
        <end position="219"/>
    </location>
</feature>
<proteinExistence type="inferred from homology"/>
<keyword evidence="8 12" id="KW-0472">Membrane</keyword>
<keyword evidence="10 11" id="KW-0807">Transducer</keyword>
<accession>A0AAV7AFA9</accession>
<dbReference type="CDD" id="cd13954">
    <property type="entry name" value="7tmA_OR"/>
    <property type="match status" value="1"/>
</dbReference>
<evidence type="ECO:0000313" key="15">
    <source>
        <dbReference type="Proteomes" id="UP000824782"/>
    </source>
</evidence>
<dbReference type="Proteomes" id="UP000824782">
    <property type="component" value="Unassembled WGS sequence"/>
</dbReference>
<dbReference type="FunFam" id="1.20.1070.10:FF:000005">
    <property type="entry name" value="Olfactory receptor"/>
    <property type="match status" value="1"/>
</dbReference>
<feature type="transmembrane region" description="Helical" evidence="12">
    <location>
        <begin position="140"/>
        <end position="162"/>
    </location>
</feature>
<evidence type="ECO:0000256" key="10">
    <source>
        <dbReference type="ARBA" id="ARBA00023224"/>
    </source>
</evidence>
<dbReference type="GO" id="GO:0005886">
    <property type="term" value="C:plasma membrane"/>
    <property type="evidence" value="ECO:0007669"/>
    <property type="project" value="UniProtKB-SubCell"/>
</dbReference>
<evidence type="ECO:0000256" key="3">
    <source>
        <dbReference type="ARBA" id="ARBA00022606"/>
    </source>
</evidence>
<evidence type="ECO:0000256" key="1">
    <source>
        <dbReference type="ARBA" id="ARBA00004651"/>
    </source>
</evidence>
<sequence>MDLENFTSESELVLIGLSSDPQTQISLFVLFLCFYVVTFVGNSLIIIVSKTNTRLQTPMYFFLTNLSFLDIIYSTTNVPKTLKDLMSVRKTISFAGCAAQMYFSLSLGITECFLLAVMAYDRYIAVCYPLHYVTQMTNTLCFWAAASTWACGFILSSIQITITLNVQTCGNNIINHFFCEGPAYLSLSCSDNVVNNVVTFVNCVIILMIPLCCIFISYVRILKNILKIKSSQSRGKAFSTCAAHMTAVILYFGTCSAMYMKPQSYYLPDRDKIIAVFYIIVTPMLNPLIYTLRNREVNLALRKLAFRIRLNHD</sequence>
<dbReference type="InterPro" id="IPR017452">
    <property type="entry name" value="GPCR_Rhodpsn_7TM"/>
</dbReference>
<keyword evidence="4 11" id="KW-0812">Transmembrane</keyword>
<dbReference type="PROSITE" id="PS50262">
    <property type="entry name" value="G_PROTEIN_RECEP_F1_2"/>
    <property type="match status" value="1"/>
</dbReference>
<evidence type="ECO:0000313" key="14">
    <source>
        <dbReference type="EMBL" id="KAG8558704.1"/>
    </source>
</evidence>
<dbReference type="GO" id="GO:0004930">
    <property type="term" value="F:G protein-coupled receptor activity"/>
    <property type="evidence" value="ECO:0007669"/>
    <property type="project" value="UniProtKB-KW"/>
</dbReference>
<dbReference type="PRINTS" id="PR00237">
    <property type="entry name" value="GPCRRHODOPSN"/>
</dbReference>
<feature type="transmembrane region" description="Helical" evidence="12">
    <location>
        <begin position="99"/>
        <end position="120"/>
    </location>
</feature>
<dbReference type="PROSITE" id="PS00237">
    <property type="entry name" value="G_PROTEIN_RECEP_F1_1"/>
    <property type="match status" value="1"/>
</dbReference>
<evidence type="ECO:0000256" key="7">
    <source>
        <dbReference type="ARBA" id="ARBA00023040"/>
    </source>
</evidence>
<feature type="domain" description="G-protein coupled receptors family 1 profile" evidence="13">
    <location>
        <begin position="41"/>
        <end position="290"/>
    </location>
</feature>
<keyword evidence="15" id="KW-1185">Reference proteome</keyword>
<comment type="caution">
    <text evidence="14">The sequence shown here is derived from an EMBL/GenBank/DDBJ whole genome shotgun (WGS) entry which is preliminary data.</text>
</comment>
<protein>
    <recommendedName>
        <fullName evidence="12">Olfactory receptor</fullName>
    </recommendedName>
</protein>
<dbReference type="AlphaFoldDB" id="A0AAV7AFA9"/>
<evidence type="ECO:0000256" key="9">
    <source>
        <dbReference type="ARBA" id="ARBA00023170"/>
    </source>
</evidence>
<evidence type="ECO:0000256" key="2">
    <source>
        <dbReference type="ARBA" id="ARBA00022475"/>
    </source>
</evidence>
<feature type="transmembrane region" description="Helical" evidence="12">
    <location>
        <begin position="272"/>
        <end position="292"/>
    </location>
</feature>
<dbReference type="Pfam" id="PF13853">
    <property type="entry name" value="7tm_4"/>
    <property type="match status" value="1"/>
</dbReference>
<reference evidence="14" key="1">
    <citation type="thesis" date="2020" institute="ProQuest LLC" country="789 East Eisenhower Parkway, Ann Arbor, MI, USA">
        <title>Comparative Genomics and Chromosome Evolution.</title>
        <authorList>
            <person name="Mudd A.B."/>
        </authorList>
    </citation>
    <scope>NUCLEOTIDE SEQUENCE</scope>
    <source>
        <strain evidence="14">237g6f4</strain>
        <tissue evidence="14">Blood</tissue>
    </source>
</reference>
<dbReference type="Gene3D" id="1.20.1070.10">
    <property type="entry name" value="Rhodopsin 7-helix transmembrane proteins"/>
    <property type="match status" value="1"/>
</dbReference>
<keyword evidence="3 12" id="KW-0716">Sensory transduction</keyword>
<keyword evidence="6 12" id="KW-1133">Transmembrane helix</keyword>
<evidence type="ECO:0000256" key="12">
    <source>
        <dbReference type="RuleBase" id="RU363047"/>
    </source>
</evidence>
<keyword evidence="7 11" id="KW-0297">G-protein coupled receptor</keyword>
<evidence type="ECO:0000256" key="8">
    <source>
        <dbReference type="ARBA" id="ARBA00023136"/>
    </source>
</evidence>
<gene>
    <name evidence="14" type="ORF">GDO81_017116</name>
</gene>
<keyword evidence="5 12" id="KW-0552">Olfaction</keyword>